<dbReference type="InterPro" id="IPR045063">
    <property type="entry name" value="Dynamin_N"/>
</dbReference>
<dbReference type="PANTHER" id="PTHR10465">
    <property type="entry name" value="TRANSMEMBRANE GTPASE FZO1"/>
    <property type="match status" value="1"/>
</dbReference>
<evidence type="ECO:0000256" key="4">
    <source>
        <dbReference type="ARBA" id="ARBA00023134"/>
    </source>
</evidence>
<feature type="domain" description="Dynamin N-terminal" evidence="6">
    <location>
        <begin position="44"/>
        <end position="203"/>
    </location>
</feature>
<proteinExistence type="predicted"/>
<dbReference type="GO" id="GO:0016020">
    <property type="term" value="C:membrane"/>
    <property type="evidence" value="ECO:0007669"/>
    <property type="project" value="UniProtKB-SubCell"/>
</dbReference>
<dbReference type="AlphaFoldDB" id="A0A552DVG6"/>
<dbReference type="InterPro" id="IPR027417">
    <property type="entry name" value="P-loop_NTPase"/>
</dbReference>
<dbReference type="PANTHER" id="PTHR10465:SF0">
    <property type="entry name" value="SARCALUMENIN"/>
    <property type="match status" value="1"/>
</dbReference>
<keyword evidence="2" id="KW-0547">Nucleotide-binding</keyword>
<dbReference type="SUPFAM" id="SSF52540">
    <property type="entry name" value="P-loop containing nucleoside triphosphate hydrolases"/>
    <property type="match status" value="1"/>
</dbReference>
<dbReference type="GO" id="GO:0003924">
    <property type="term" value="F:GTPase activity"/>
    <property type="evidence" value="ECO:0007669"/>
    <property type="project" value="InterPro"/>
</dbReference>
<evidence type="ECO:0000256" key="5">
    <source>
        <dbReference type="ARBA" id="ARBA00023136"/>
    </source>
</evidence>
<organism evidence="7 8">
    <name type="scientific">Microcystis aeruginosa Ma_SC_T_19800800_S464</name>
    <dbReference type="NCBI Taxonomy" id="2486257"/>
    <lineage>
        <taxon>Bacteria</taxon>
        <taxon>Bacillati</taxon>
        <taxon>Cyanobacteriota</taxon>
        <taxon>Cyanophyceae</taxon>
        <taxon>Oscillatoriophycideae</taxon>
        <taxon>Chroococcales</taxon>
        <taxon>Microcystaceae</taxon>
        <taxon>Microcystis</taxon>
    </lineage>
</organism>
<dbReference type="Proteomes" id="UP000319313">
    <property type="component" value="Unassembled WGS sequence"/>
</dbReference>
<comment type="subcellular location">
    <subcellularLocation>
        <location evidence="1">Membrane</location>
    </subcellularLocation>
</comment>
<evidence type="ECO:0000256" key="1">
    <source>
        <dbReference type="ARBA" id="ARBA00004370"/>
    </source>
</evidence>
<comment type="caution">
    <text evidence="7">The sequence shown here is derived from an EMBL/GenBank/DDBJ whole genome shotgun (WGS) entry which is preliminary data.</text>
</comment>
<evidence type="ECO:0000256" key="3">
    <source>
        <dbReference type="ARBA" id="ARBA00022801"/>
    </source>
</evidence>
<dbReference type="InterPro" id="IPR027094">
    <property type="entry name" value="Mitofusin_fam"/>
</dbReference>
<keyword evidence="4" id="KW-0342">GTP-binding</keyword>
<evidence type="ECO:0000256" key="2">
    <source>
        <dbReference type="ARBA" id="ARBA00022741"/>
    </source>
</evidence>
<keyword evidence="3" id="KW-0378">Hydrolase</keyword>
<dbReference type="EMBL" id="SFBL01000084">
    <property type="protein sequence ID" value="TRU26219.1"/>
    <property type="molecule type" value="Genomic_DNA"/>
</dbReference>
<dbReference type="CDD" id="cd09912">
    <property type="entry name" value="DLP_2"/>
    <property type="match status" value="1"/>
</dbReference>
<gene>
    <name evidence="7" type="ORF">EWV81_10480</name>
</gene>
<sequence length="551" mass="63578">MKSVITTSNTLKTACQFLDPQEHQQLIKDVELVCEQLVDPNFRVAVLAPFNFGKSTLINALLGQNIMPVKMIRTTGIAIRIKYGKTLTTIITLKSGEIIRSNDTEILKEFAVLNKKGQRREDVDSVEVLCPHFLLKNGVELLDLPGTNDREAQDILVRDQLLQVDLVIQILNARQPFTQGEQDTLNQWLIERGIKTVIFVLNRMNQIENKKDKSEIYDDVVSTIKFFKPDLPEGLKKLYCVDALPALEAKQNKKKWNVFKSGIIDFEVSLLTIISLYKKRTSQTRLLRVITMASKVKSILHKQAKDLAMEISNAENIRNLAIEKGKQQEKSLKEEFKKRVENYQNWLSPNILVASYQIDAAKTLETRGFYDWQDSKFKSIILDYTQAIEKCVSKACTKLQKSNSNRINISFPEYPKVSLPSRQDRNAGQWIGDIFNGGANRKKLDQEYENKKWQAYKDAAYSYLSEFSKNTLASLNEYEKNIDPLITFSIPPESREVIYKRNDLNSINSSINSIQCLESQKARINRYKLKTLELLKVFIIFWSNWFLYFLK</sequence>
<dbReference type="GO" id="GO:0005525">
    <property type="term" value="F:GTP binding"/>
    <property type="evidence" value="ECO:0007669"/>
    <property type="project" value="UniProtKB-KW"/>
</dbReference>
<evidence type="ECO:0000313" key="7">
    <source>
        <dbReference type="EMBL" id="TRU26219.1"/>
    </source>
</evidence>
<reference evidence="7 8" key="1">
    <citation type="submission" date="2019-01" db="EMBL/GenBank/DDBJ databases">
        <title>Coherence of Microcystis species and biogeography revealed through population genomics.</title>
        <authorList>
            <person name="Perez-Carrascal O.M."/>
            <person name="Terrat Y."/>
            <person name="Giani A."/>
            <person name="Fortin N."/>
            <person name="Tromas N."/>
            <person name="Shapiro B.J."/>
        </authorList>
    </citation>
    <scope>NUCLEOTIDE SEQUENCE [LARGE SCALE GENOMIC DNA]</scope>
    <source>
        <strain evidence="7">Ma_SC_T_19800800_S464</strain>
    </source>
</reference>
<keyword evidence="5" id="KW-0472">Membrane</keyword>
<dbReference type="Pfam" id="PF00350">
    <property type="entry name" value="Dynamin_N"/>
    <property type="match status" value="1"/>
</dbReference>
<evidence type="ECO:0000313" key="8">
    <source>
        <dbReference type="Proteomes" id="UP000319313"/>
    </source>
</evidence>
<accession>A0A552DVG6</accession>
<evidence type="ECO:0000259" key="6">
    <source>
        <dbReference type="Pfam" id="PF00350"/>
    </source>
</evidence>
<protein>
    <submittedName>
        <fullName evidence="7">Dynamin</fullName>
    </submittedName>
</protein>
<name>A0A552DVG6_MICAE</name>
<dbReference type="Gene3D" id="3.40.50.300">
    <property type="entry name" value="P-loop containing nucleotide triphosphate hydrolases"/>
    <property type="match status" value="1"/>
</dbReference>